<dbReference type="GO" id="GO:0005829">
    <property type="term" value="C:cytosol"/>
    <property type="evidence" value="ECO:0007669"/>
    <property type="project" value="TreeGrafter"/>
</dbReference>
<evidence type="ECO:0000256" key="1">
    <source>
        <dbReference type="ARBA" id="ARBA00010490"/>
    </source>
</evidence>
<dbReference type="Pfam" id="PF01984">
    <property type="entry name" value="dsDNA_bind"/>
    <property type="match status" value="1"/>
</dbReference>
<evidence type="ECO:0000256" key="2">
    <source>
        <dbReference type="ARBA" id="ARBA00023125"/>
    </source>
</evidence>
<dbReference type="NCBIfam" id="NF003268">
    <property type="entry name" value="PRK04239.1"/>
    <property type="match status" value="1"/>
</dbReference>
<keyword evidence="6" id="KW-1185">Reference proteome</keyword>
<dbReference type="PANTHER" id="PTHR10840:SF0">
    <property type="entry name" value="PROGRAMMED CELL DEATH PROTEIN 5"/>
    <property type="match status" value="1"/>
</dbReference>
<keyword evidence="4" id="KW-0175">Coiled coil</keyword>
<dbReference type="PIRSF" id="PIRSF015730">
    <property type="entry name" value="TFAR19"/>
    <property type="match status" value="1"/>
</dbReference>
<evidence type="ECO:0000313" key="5">
    <source>
        <dbReference type="EMBL" id="ALU11955.1"/>
    </source>
</evidence>
<protein>
    <recommendedName>
        <fullName evidence="3">DNA-binding protein EYM_06585</fullName>
    </recommendedName>
</protein>
<sequence length="122" mass="14320">MNAVLSIDERELEELKRRKLMELQRELESKKAEEQRRAKEELIREEILRRALTSEARQRLANVKLVRPELAIQVENYIIALAQAGRIPRPITDEELKEILAKLTAHERSTGGRINIKERGWK</sequence>
<keyword evidence="2 3" id="KW-0238">DNA-binding</keyword>
<dbReference type="SUPFAM" id="SSF46950">
    <property type="entry name" value="Double-stranded DNA-binding domain"/>
    <property type="match status" value="1"/>
</dbReference>
<dbReference type="HAMAP" id="MF_00026">
    <property type="entry name" value="dsDNA_bind"/>
    <property type="match status" value="1"/>
</dbReference>
<dbReference type="KEGG" id="iis:EYM_06585"/>
<dbReference type="STRING" id="940295.EYM_06585"/>
<dbReference type="Proteomes" id="UP000060778">
    <property type="component" value="Chromosome"/>
</dbReference>
<proteinExistence type="inferred from homology"/>
<dbReference type="Gene3D" id="1.10.8.140">
    <property type="entry name" value="PDCD5-like"/>
    <property type="match status" value="1"/>
</dbReference>
<gene>
    <name evidence="5" type="ORF">EYM_06585</name>
</gene>
<feature type="coiled-coil region" evidence="4">
    <location>
        <begin position="13"/>
        <end position="45"/>
    </location>
</feature>
<dbReference type="EMBL" id="CP006867">
    <property type="protein sequence ID" value="ALU11955.1"/>
    <property type="molecule type" value="Genomic_DNA"/>
</dbReference>
<evidence type="ECO:0000256" key="3">
    <source>
        <dbReference type="HAMAP-Rule" id="MF_00026"/>
    </source>
</evidence>
<accession>A0A0U3EBW5</accession>
<comment type="similarity">
    <text evidence="1 3">Belongs to the PDCD5 family.</text>
</comment>
<dbReference type="RefSeq" id="WP_075050231.1">
    <property type="nucleotide sequence ID" value="NZ_CP006867.1"/>
</dbReference>
<evidence type="ECO:0000256" key="4">
    <source>
        <dbReference type="SAM" id="Coils"/>
    </source>
</evidence>
<dbReference type="GO" id="GO:0003677">
    <property type="term" value="F:DNA binding"/>
    <property type="evidence" value="ECO:0007669"/>
    <property type="project" value="UniProtKB-UniRule"/>
</dbReference>
<dbReference type="InterPro" id="IPR022889">
    <property type="entry name" value="DNA_bind_arc"/>
</dbReference>
<dbReference type="InterPro" id="IPR002836">
    <property type="entry name" value="PDCD5-like"/>
</dbReference>
<dbReference type="PANTHER" id="PTHR10840">
    <property type="entry name" value="PROGRAMMED CELL DEATH PROTEIN 5"/>
    <property type="match status" value="1"/>
</dbReference>
<evidence type="ECO:0000313" key="6">
    <source>
        <dbReference type="Proteomes" id="UP000060778"/>
    </source>
</evidence>
<name>A0A0U3EBW5_9CREN</name>
<dbReference type="PATRIC" id="fig|940295.4.peg.1277"/>
<dbReference type="InterPro" id="IPR036883">
    <property type="entry name" value="PDCD5-like_sf"/>
</dbReference>
<dbReference type="AlphaFoldDB" id="A0A0U3EBW5"/>
<organism evidence="5 6">
    <name type="scientific">Ignicoccus islandicus DSM 13165</name>
    <dbReference type="NCBI Taxonomy" id="940295"/>
    <lineage>
        <taxon>Archaea</taxon>
        <taxon>Thermoproteota</taxon>
        <taxon>Thermoprotei</taxon>
        <taxon>Desulfurococcales</taxon>
        <taxon>Desulfurococcaceae</taxon>
        <taxon>Ignicoccus</taxon>
    </lineage>
</organism>
<reference evidence="5 6" key="1">
    <citation type="submission" date="2013-11" db="EMBL/GenBank/DDBJ databases">
        <title>Comparative genomics of Ignicoccus.</title>
        <authorList>
            <person name="Podar M."/>
        </authorList>
    </citation>
    <scope>NUCLEOTIDE SEQUENCE [LARGE SCALE GENOMIC DNA]</scope>
    <source>
        <strain evidence="5 6">DSM 13165</strain>
    </source>
</reference>
<dbReference type="GeneID" id="30680692"/>